<name>A0A6G4QXK1_9CAUL</name>
<evidence type="ECO:0008006" key="3">
    <source>
        <dbReference type="Google" id="ProtNLM"/>
    </source>
</evidence>
<dbReference type="AlphaFoldDB" id="A0A6G4QXK1"/>
<dbReference type="RefSeq" id="WP_165257787.1">
    <property type="nucleotide sequence ID" value="NZ_JAAKGT010000003.1"/>
</dbReference>
<comment type="caution">
    <text evidence="2">The sequence shown here is derived from an EMBL/GenBank/DDBJ whole genome shotgun (WGS) entry which is preliminary data.</text>
</comment>
<accession>A0A6G4QXK1</accession>
<reference evidence="2" key="1">
    <citation type="submission" date="2020-02" db="EMBL/GenBank/DDBJ databases">
        <authorList>
            <person name="Gao J."/>
            <person name="Sun J."/>
        </authorList>
    </citation>
    <scope>NUCLEOTIDE SEQUENCE</scope>
    <source>
        <strain evidence="2">602-2</strain>
    </source>
</reference>
<protein>
    <recommendedName>
        <fullName evidence="3">DUF2975 domain-containing protein</fullName>
    </recommendedName>
</protein>
<dbReference type="EMBL" id="JAAKGT010000003">
    <property type="protein sequence ID" value="NGM49658.1"/>
    <property type="molecule type" value="Genomic_DNA"/>
</dbReference>
<keyword evidence="1" id="KW-0812">Transmembrane</keyword>
<feature type="transmembrane region" description="Helical" evidence="1">
    <location>
        <begin position="146"/>
        <end position="169"/>
    </location>
</feature>
<gene>
    <name evidence="2" type="ORF">G5B46_08585</name>
</gene>
<keyword evidence="1" id="KW-0472">Membrane</keyword>
<evidence type="ECO:0000256" key="1">
    <source>
        <dbReference type="SAM" id="Phobius"/>
    </source>
</evidence>
<organism evidence="2">
    <name type="scientific">Caulobacter sp. 602-2</name>
    <dbReference type="NCBI Taxonomy" id="2710887"/>
    <lineage>
        <taxon>Bacteria</taxon>
        <taxon>Pseudomonadati</taxon>
        <taxon>Pseudomonadota</taxon>
        <taxon>Alphaproteobacteria</taxon>
        <taxon>Caulobacterales</taxon>
        <taxon>Caulobacteraceae</taxon>
        <taxon>Caulobacter</taxon>
    </lineage>
</organism>
<sequence>MAIRTISTHLPRWRDTGLRGLSLAMALFCGAAAAAIVSLVFFGSVLTSLVSVTGRPLDFDMPHLSLQIPVSKRTSCYEDRCQELPAARPLSEEAPSFAGSSAALLPSTLLAYGLVHACLCFIGIARGRHLAKATIRHLVKFALGGLLFLCLTPFASALSRLAAHVTFFLVNPTWAKKVVYVYNGANMTLPILADALTPIYAVTLTIIALIMVRASRIAEDHAQIV</sequence>
<feature type="transmembrane region" description="Helical" evidence="1">
    <location>
        <begin position="21"/>
        <end position="46"/>
    </location>
</feature>
<keyword evidence="1" id="KW-1133">Transmembrane helix</keyword>
<proteinExistence type="predicted"/>
<evidence type="ECO:0000313" key="2">
    <source>
        <dbReference type="EMBL" id="NGM49658.1"/>
    </source>
</evidence>
<feature type="transmembrane region" description="Helical" evidence="1">
    <location>
        <begin position="189"/>
        <end position="212"/>
    </location>
</feature>
<feature type="transmembrane region" description="Helical" evidence="1">
    <location>
        <begin position="103"/>
        <end position="125"/>
    </location>
</feature>